<dbReference type="AlphaFoldDB" id="A0A9J6CTN2"/>
<accession>A0A9J6CTN2</accession>
<evidence type="ECO:0000313" key="3">
    <source>
        <dbReference type="Proteomes" id="UP000821866"/>
    </source>
</evidence>
<organism evidence="2 3">
    <name type="scientific">Rhipicephalus microplus</name>
    <name type="common">Cattle tick</name>
    <name type="synonym">Boophilus microplus</name>
    <dbReference type="NCBI Taxonomy" id="6941"/>
    <lineage>
        <taxon>Eukaryota</taxon>
        <taxon>Metazoa</taxon>
        <taxon>Ecdysozoa</taxon>
        <taxon>Arthropoda</taxon>
        <taxon>Chelicerata</taxon>
        <taxon>Arachnida</taxon>
        <taxon>Acari</taxon>
        <taxon>Parasitiformes</taxon>
        <taxon>Ixodida</taxon>
        <taxon>Ixodoidea</taxon>
        <taxon>Ixodidae</taxon>
        <taxon>Rhipicephalinae</taxon>
        <taxon>Rhipicephalus</taxon>
        <taxon>Boophilus</taxon>
    </lineage>
</organism>
<comment type="caution">
    <text evidence="2">The sequence shown here is derived from an EMBL/GenBank/DDBJ whole genome shotgun (WGS) entry which is preliminary data.</text>
</comment>
<reference evidence="2" key="2">
    <citation type="submission" date="2021-09" db="EMBL/GenBank/DDBJ databases">
        <authorList>
            <person name="Jia N."/>
            <person name="Wang J."/>
            <person name="Shi W."/>
            <person name="Du L."/>
            <person name="Sun Y."/>
            <person name="Zhan W."/>
            <person name="Jiang J."/>
            <person name="Wang Q."/>
            <person name="Zhang B."/>
            <person name="Ji P."/>
            <person name="Sakyi L.B."/>
            <person name="Cui X."/>
            <person name="Yuan T."/>
            <person name="Jiang B."/>
            <person name="Yang W."/>
            <person name="Lam T.T.-Y."/>
            <person name="Chang Q."/>
            <person name="Ding S."/>
            <person name="Wang X."/>
            <person name="Zhu J."/>
            <person name="Ruan X."/>
            <person name="Zhao L."/>
            <person name="Wei J."/>
            <person name="Que T."/>
            <person name="Du C."/>
            <person name="Cheng J."/>
            <person name="Dai P."/>
            <person name="Han X."/>
            <person name="Huang E."/>
            <person name="Gao Y."/>
            <person name="Liu J."/>
            <person name="Shao H."/>
            <person name="Ye R."/>
            <person name="Li L."/>
            <person name="Wei W."/>
            <person name="Wang X."/>
            <person name="Wang C."/>
            <person name="Huo Q."/>
            <person name="Li W."/>
            <person name="Guo W."/>
            <person name="Chen H."/>
            <person name="Chen S."/>
            <person name="Zhou L."/>
            <person name="Zhou L."/>
            <person name="Ni X."/>
            <person name="Tian J."/>
            <person name="Zhou Y."/>
            <person name="Sheng Y."/>
            <person name="Liu T."/>
            <person name="Pan Y."/>
            <person name="Xia L."/>
            <person name="Li J."/>
            <person name="Zhao F."/>
            <person name="Cao W."/>
        </authorList>
    </citation>
    <scope>NUCLEOTIDE SEQUENCE</scope>
    <source>
        <strain evidence="2">Rmic-2018</strain>
        <tissue evidence="2">Larvae</tissue>
    </source>
</reference>
<name>A0A9J6CTN2_RHIMP</name>
<dbReference type="EMBL" id="JABSTU010006836">
    <property type="protein sequence ID" value="KAH7932085.1"/>
    <property type="molecule type" value="Genomic_DNA"/>
</dbReference>
<evidence type="ECO:0000313" key="2">
    <source>
        <dbReference type="EMBL" id="KAH7932085.1"/>
    </source>
</evidence>
<proteinExistence type="predicted"/>
<keyword evidence="3" id="KW-1185">Reference proteome</keyword>
<evidence type="ECO:0000256" key="1">
    <source>
        <dbReference type="SAM" id="MobiDB-lite"/>
    </source>
</evidence>
<reference evidence="2" key="1">
    <citation type="journal article" date="2020" name="Cell">
        <title>Large-Scale Comparative Analyses of Tick Genomes Elucidate Their Genetic Diversity and Vector Capacities.</title>
        <authorList>
            <consortium name="Tick Genome and Microbiome Consortium (TIGMIC)"/>
            <person name="Jia N."/>
            <person name="Wang J."/>
            <person name="Shi W."/>
            <person name="Du L."/>
            <person name="Sun Y."/>
            <person name="Zhan W."/>
            <person name="Jiang J.F."/>
            <person name="Wang Q."/>
            <person name="Zhang B."/>
            <person name="Ji P."/>
            <person name="Bell-Sakyi L."/>
            <person name="Cui X.M."/>
            <person name="Yuan T.T."/>
            <person name="Jiang B.G."/>
            <person name="Yang W.F."/>
            <person name="Lam T.T."/>
            <person name="Chang Q.C."/>
            <person name="Ding S.J."/>
            <person name="Wang X.J."/>
            <person name="Zhu J.G."/>
            <person name="Ruan X.D."/>
            <person name="Zhao L."/>
            <person name="Wei J.T."/>
            <person name="Ye R.Z."/>
            <person name="Que T.C."/>
            <person name="Du C.H."/>
            <person name="Zhou Y.H."/>
            <person name="Cheng J.X."/>
            <person name="Dai P.F."/>
            <person name="Guo W.B."/>
            <person name="Han X.H."/>
            <person name="Huang E.J."/>
            <person name="Li L.F."/>
            <person name="Wei W."/>
            <person name="Gao Y.C."/>
            <person name="Liu J.Z."/>
            <person name="Shao H.Z."/>
            <person name="Wang X."/>
            <person name="Wang C.C."/>
            <person name="Yang T.C."/>
            <person name="Huo Q.B."/>
            <person name="Li W."/>
            <person name="Chen H.Y."/>
            <person name="Chen S.E."/>
            <person name="Zhou L.G."/>
            <person name="Ni X.B."/>
            <person name="Tian J.H."/>
            <person name="Sheng Y."/>
            <person name="Liu T."/>
            <person name="Pan Y.S."/>
            <person name="Xia L.Y."/>
            <person name="Li J."/>
            <person name="Zhao F."/>
            <person name="Cao W.C."/>
        </authorList>
    </citation>
    <scope>NUCLEOTIDE SEQUENCE</scope>
    <source>
        <strain evidence="2">Rmic-2018</strain>
    </source>
</reference>
<sequence>MASSKQKSAPARQSSRLMAGACSADCSVAARKLSPRPELLLRGRQSAREPLQRSVTAGAGPPWVGRLRDARATSARAATAETEDGAEEALLHVERGAPAADVNSQAAPGGRLGAVARRDDAVFARVAADWPTARAGGLMMVHAQRLQGRSAISTARSHPDCRPCGSAWLREGTGKLASCFSIRAIRKTLKRLQTP</sequence>
<gene>
    <name evidence="2" type="ORF">HPB51_029502</name>
</gene>
<dbReference type="Proteomes" id="UP000821866">
    <property type="component" value="Unassembled WGS sequence"/>
</dbReference>
<protein>
    <submittedName>
        <fullName evidence="2">Uncharacterized protein</fullName>
    </submittedName>
</protein>
<feature type="region of interest" description="Disordered" evidence="1">
    <location>
        <begin position="43"/>
        <end position="63"/>
    </location>
</feature>